<dbReference type="InterPro" id="IPR032675">
    <property type="entry name" value="LRR_dom_sf"/>
</dbReference>
<gene>
    <name evidence="11" type="ORF">KC19_9G094200</name>
</gene>
<evidence type="ECO:0000256" key="1">
    <source>
        <dbReference type="ARBA" id="ARBA00004479"/>
    </source>
</evidence>
<keyword evidence="8" id="KW-0325">Glycoprotein</keyword>
<keyword evidence="7" id="KW-0472">Membrane</keyword>
<dbReference type="FunFam" id="3.80.10.10:FF:000041">
    <property type="entry name" value="LRR receptor-like serine/threonine-protein kinase ERECTA"/>
    <property type="match status" value="1"/>
</dbReference>
<keyword evidence="4 9" id="KW-0732">Signal</keyword>
<dbReference type="Pfam" id="PF08263">
    <property type="entry name" value="LRRNT_2"/>
    <property type="match status" value="1"/>
</dbReference>
<dbReference type="InterPro" id="IPR013210">
    <property type="entry name" value="LRR_N_plant-typ"/>
</dbReference>
<comment type="caution">
    <text evidence="11">The sequence shown here is derived from an EMBL/GenBank/DDBJ whole genome shotgun (WGS) entry which is preliminary data.</text>
</comment>
<feature type="domain" description="Leucine-rich repeat-containing N-terminal plant-type" evidence="10">
    <location>
        <begin position="29"/>
        <end position="67"/>
    </location>
</feature>
<dbReference type="SUPFAM" id="SSF52058">
    <property type="entry name" value="L domain-like"/>
    <property type="match status" value="1"/>
</dbReference>
<dbReference type="Gene3D" id="3.80.10.10">
    <property type="entry name" value="Ribonuclease Inhibitor"/>
    <property type="match status" value="3"/>
</dbReference>
<keyword evidence="5" id="KW-0677">Repeat</keyword>
<organism evidence="11 12">
    <name type="scientific">Ceratodon purpureus</name>
    <name type="common">Fire moss</name>
    <name type="synonym">Dicranum purpureum</name>
    <dbReference type="NCBI Taxonomy" id="3225"/>
    <lineage>
        <taxon>Eukaryota</taxon>
        <taxon>Viridiplantae</taxon>
        <taxon>Streptophyta</taxon>
        <taxon>Embryophyta</taxon>
        <taxon>Bryophyta</taxon>
        <taxon>Bryophytina</taxon>
        <taxon>Bryopsida</taxon>
        <taxon>Dicranidae</taxon>
        <taxon>Pseudoditrichales</taxon>
        <taxon>Ditrichaceae</taxon>
        <taxon>Ceratodon</taxon>
    </lineage>
</organism>
<feature type="chain" id="PRO_5035913841" description="Leucine-rich repeat-containing N-terminal plant-type domain-containing protein" evidence="9">
    <location>
        <begin position="25"/>
        <end position="407"/>
    </location>
</feature>
<evidence type="ECO:0000256" key="4">
    <source>
        <dbReference type="ARBA" id="ARBA00022729"/>
    </source>
</evidence>
<evidence type="ECO:0000256" key="3">
    <source>
        <dbReference type="ARBA" id="ARBA00022692"/>
    </source>
</evidence>
<dbReference type="GO" id="GO:0016020">
    <property type="term" value="C:membrane"/>
    <property type="evidence" value="ECO:0007669"/>
    <property type="project" value="UniProtKB-SubCell"/>
</dbReference>
<comment type="subcellular location">
    <subcellularLocation>
        <location evidence="1">Membrane</location>
        <topology evidence="1">Single-pass type I membrane protein</topology>
    </subcellularLocation>
</comment>
<feature type="signal peptide" evidence="9">
    <location>
        <begin position="1"/>
        <end position="24"/>
    </location>
</feature>
<evidence type="ECO:0000313" key="12">
    <source>
        <dbReference type="Proteomes" id="UP000822688"/>
    </source>
</evidence>
<proteinExistence type="predicted"/>
<evidence type="ECO:0000256" key="9">
    <source>
        <dbReference type="SAM" id="SignalP"/>
    </source>
</evidence>
<evidence type="ECO:0000313" key="11">
    <source>
        <dbReference type="EMBL" id="KAG0561812.1"/>
    </source>
</evidence>
<keyword evidence="6" id="KW-1133">Transmembrane helix</keyword>
<dbReference type="PANTHER" id="PTHR48063">
    <property type="entry name" value="LRR RECEPTOR-LIKE KINASE"/>
    <property type="match status" value="1"/>
</dbReference>
<evidence type="ECO:0000256" key="8">
    <source>
        <dbReference type="ARBA" id="ARBA00023180"/>
    </source>
</evidence>
<dbReference type="Proteomes" id="UP000822688">
    <property type="component" value="Chromosome 9"/>
</dbReference>
<dbReference type="EMBL" id="CM026430">
    <property type="protein sequence ID" value="KAG0561812.1"/>
    <property type="molecule type" value="Genomic_DNA"/>
</dbReference>
<protein>
    <recommendedName>
        <fullName evidence="10">Leucine-rich repeat-containing N-terminal plant-type domain-containing protein</fullName>
    </recommendedName>
</protein>
<evidence type="ECO:0000256" key="5">
    <source>
        <dbReference type="ARBA" id="ARBA00022737"/>
    </source>
</evidence>
<dbReference type="AlphaFoldDB" id="A0A8T0GY45"/>
<keyword evidence="3" id="KW-0812">Transmembrane</keyword>
<evidence type="ECO:0000256" key="6">
    <source>
        <dbReference type="ARBA" id="ARBA00022989"/>
    </source>
</evidence>
<evidence type="ECO:0000259" key="10">
    <source>
        <dbReference type="Pfam" id="PF08263"/>
    </source>
</evidence>
<dbReference type="InterPro" id="IPR001611">
    <property type="entry name" value="Leu-rich_rpt"/>
</dbReference>
<dbReference type="PANTHER" id="PTHR48063:SF112">
    <property type="entry name" value="RECEPTOR LIKE PROTEIN 30-LIKE"/>
    <property type="match status" value="1"/>
</dbReference>
<evidence type="ECO:0000256" key="2">
    <source>
        <dbReference type="ARBA" id="ARBA00022614"/>
    </source>
</evidence>
<keyword evidence="12" id="KW-1185">Reference proteome</keyword>
<accession>A0A8T0GY45</accession>
<keyword evidence="2" id="KW-0433">Leucine-rich repeat</keyword>
<dbReference type="Pfam" id="PF00560">
    <property type="entry name" value="LRR_1"/>
    <property type="match status" value="4"/>
</dbReference>
<dbReference type="InterPro" id="IPR046956">
    <property type="entry name" value="RLP23-like"/>
</dbReference>
<evidence type="ECO:0000256" key="7">
    <source>
        <dbReference type="ARBA" id="ARBA00023136"/>
    </source>
</evidence>
<name>A0A8T0GY45_CERPU</name>
<sequence length="407" mass="43081">MGRFGSAFLLAVTLFAAILAGTSAAVCNAADKQSLLAFKSQLLDPKNALAAWTSSSDCCKWTEIQCNPSGRVTGLFLGDTFSAPNLPSGYQLKVKKGIQGAGAPLGNLKELTELFLRRVAFGFVYPIPPQLSNLLKLRRLSLLDCEFIGPIPSTIGNLVQLTDLVINNNRLSGPAIPDTFGKLKALRTLSIVNNGLTSLGSQKLTLLKNLETVDLGNNKFSGGIPKWLGGITLSSPISATLILSGNPFTGPIPGELCNIKGLISLYIANTRVTAIPAQIGNCQSLKVLYLVNNKLRGSLPAGMGKLQKLQTLALGSDNKNFNRMTGTLPAALGDLPDMGDFDIANNDFSGRIPANFGPFSIFKVPIEMTRFQGNNLSGPIPASLKDVPADRFRPGNPGLCGTPLPAC</sequence>
<reference evidence="11" key="1">
    <citation type="submission" date="2020-06" db="EMBL/GenBank/DDBJ databases">
        <title>WGS assembly of Ceratodon purpureus strain R40.</title>
        <authorList>
            <person name="Carey S.B."/>
            <person name="Jenkins J."/>
            <person name="Shu S."/>
            <person name="Lovell J.T."/>
            <person name="Sreedasyam A."/>
            <person name="Maumus F."/>
            <person name="Tiley G.P."/>
            <person name="Fernandez-Pozo N."/>
            <person name="Barry K."/>
            <person name="Chen C."/>
            <person name="Wang M."/>
            <person name="Lipzen A."/>
            <person name="Daum C."/>
            <person name="Saski C.A."/>
            <person name="Payton A.C."/>
            <person name="Mcbreen J.C."/>
            <person name="Conrad R.E."/>
            <person name="Kollar L.M."/>
            <person name="Olsson S."/>
            <person name="Huttunen S."/>
            <person name="Landis J.B."/>
            <person name="Wickett N.J."/>
            <person name="Johnson M.G."/>
            <person name="Rensing S.A."/>
            <person name="Grimwood J."/>
            <person name="Schmutz J."/>
            <person name="Mcdaniel S.F."/>
        </authorList>
    </citation>
    <scope>NUCLEOTIDE SEQUENCE</scope>
    <source>
        <strain evidence="11">R40</strain>
    </source>
</reference>